<evidence type="ECO:0000313" key="1">
    <source>
        <dbReference type="Proteomes" id="UP000035680"/>
    </source>
</evidence>
<keyword evidence="1" id="KW-1185">Reference proteome</keyword>
<dbReference type="AlphaFoldDB" id="A0A0K0G661"/>
<protein>
    <submittedName>
        <fullName evidence="2">AAA_13 domain-containing protein</fullName>
    </submittedName>
</protein>
<evidence type="ECO:0000313" key="2">
    <source>
        <dbReference type="WBParaSite" id="SVE_2024300.1"/>
    </source>
</evidence>
<accession>A0A0K0G661</accession>
<organism evidence="1 2">
    <name type="scientific">Strongyloides venezuelensis</name>
    <name type="common">Threadworm</name>
    <dbReference type="NCBI Taxonomy" id="75913"/>
    <lineage>
        <taxon>Eukaryota</taxon>
        <taxon>Metazoa</taxon>
        <taxon>Ecdysozoa</taxon>
        <taxon>Nematoda</taxon>
        <taxon>Chromadorea</taxon>
        <taxon>Rhabditida</taxon>
        <taxon>Tylenchina</taxon>
        <taxon>Panagrolaimomorpha</taxon>
        <taxon>Strongyloidoidea</taxon>
        <taxon>Strongyloididae</taxon>
        <taxon>Strongyloides</taxon>
    </lineage>
</organism>
<reference evidence="2" key="2">
    <citation type="submission" date="2015-08" db="UniProtKB">
        <authorList>
            <consortium name="WormBaseParasite"/>
        </authorList>
    </citation>
    <scope>IDENTIFICATION</scope>
</reference>
<sequence length="114" mass="13740">MKTAFYTFIESESPCFFIDEINFSEYFDYLLLKLKDEPLEKRYTEEELSDLTKQIDKIRDLDCNASKSKNYVTLFIKRKTFLDRNSKRPSDDHKKEKRYVTLGCKFLYNNDMAD</sequence>
<dbReference type="WBParaSite" id="SVE_2024300.1">
    <property type="protein sequence ID" value="SVE_2024300.1"/>
    <property type="gene ID" value="SVE_2024300"/>
</dbReference>
<name>A0A0K0G661_STRVS</name>
<reference evidence="1" key="1">
    <citation type="submission" date="2014-07" db="EMBL/GenBank/DDBJ databases">
        <authorList>
            <person name="Martin A.A"/>
            <person name="De Silva N."/>
        </authorList>
    </citation>
    <scope>NUCLEOTIDE SEQUENCE</scope>
</reference>
<dbReference type="Proteomes" id="UP000035680">
    <property type="component" value="Unassembled WGS sequence"/>
</dbReference>
<proteinExistence type="predicted"/>